<dbReference type="RefSeq" id="XP_013954593.1">
    <property type="nucleotide sequence ID" value="XM_014099118.1"/>
</dbReference>
<accession>G9MZ72</accession>
<feature type="non-terminal residue" evidence="4">
    <location>
        <position position="1"/>
    </location>
</feature>
<dbReference type="VEuPathDB" id="FungiDB:TRIVIDRAFT_48578"/>
<evidence type="ECO:0000313" key="4">
    <source>
        <dbReference type="EMBL" id="EHK20398.1"/>
    </source>
</evidence>
<dbReference type="STRING" id="413071.G9MZ72"/>
<reference evidence="4 5" key="1">
    <citation type="journal article" date="2011" name="Genome Biol.">
        <title>Comparative genome sequence analysis underscores mycoparasitism as the ancestral life style of Trichoderma.</title>
        <authorList>
            <person name="Kubicek C.P."/>
            <person name="Herrera-Estrella A."/>
            <person name="Seidl-Seiboth V."/>
            <person name="Martinez D.A."/>
            <person name="Druzhinina I.S."/>
            <person name="Thon M."/>
            <person name="Zeilinger S."/>
            <person name="Casas-Flores S."/>
            <person name="Horwitz B.A."/>
            <person name="Mukherjee P.K."/>
            <person name="Mukherjee M."/>
            <person name="Kredics L."/>
            <person name="Alcaraz L.D."/>
            <person name="Aerts A."/>
            <person name="Antal Z."/>
            <person name="Atanasova L."/>
            <person name="Cervantes-Badillo M.G."/>
            <person name="Challacombe J."/>
            <person name="Chertkov O."/>
            <person name="McCluskey K."/>
            <person name="Coulpier F."/>
            <person name="Deshpande N."/>
            <person name="von Doehren H."/>
            <person name="Ebbole D.J."/>
            <person name="Esquivel-Naranjo E.U."/>
            <person name="Fekete E."/>
            <person name="Flipphi M."/>
            <person name="Glaser F."/>
            <person name="Gomez-Rodriguez E.Y."/>
            <person name="Gruber S."/>
            <person name="Han C."/>
            <person name="Henrissat B."/>
            <person name="Hermosa R."/>
            <person name="Hernandez-Onate M."/>
            <person name="Karaffa L."/>
            <person name="Kosti I."/>
            <person name="Le Crom S."/>
            <person name="Lindquist E."/>
            <person name="Lucas S."/>
            <person name="Luebeck M."/>
            <person name="Luebeck P.S."/>
            <person name="Margeot A."/>
            <person name="Metz B."/>
            <person name="Misra M."/>
            <person name="Nevalainen H."/>
            <person name="Omann M."/>
            <person name="Packer N."/>
            <person name="Perrone G."/>
            <person name="Uresti-Rivera E.E."/>
            <person name="Salamov A."/>
            <person name="Schmoll M."/>
            <person name="Seiboth B."/>
            <person name="Shapiro H."/>
            <person name="Sukno S."/>
            <person name="Tamayo-Ramos J.A."/>
            <person name="Tisch D."/>
            <person name="Wiest A."/>
            <person name="Wilkinson H.H."/>
            <person name="Zhang M."/>
            <person name="Coutinho P.M."/>
            <person name="Kenerley C.M."/>
            <person name="Monte E."/>
            <person name="Baker S.E."/>
            <person name="Grigoriev I.V."/>
        </authorList>
    </citation>
    <scope>NUCLEOTIDE SEQUENCE [LARGE SCALE GENOMIC DNA]</scope>
    <source>
        <strain evidence="5">Gv29-8 / FGSC 10586</strain>
    </source>
</reference>
<dbReference type="InterPro" id="IPR015943">
    <property type="entry name" value="WD40/YVTN_repeat-like_dom_sf"/>
</dbReference>
<keyword evidence="5" id="KW-1185">Reference proteome</keyword>
<proteinExistence type="predicted"/>
<sequence length="964" mass="108474">LEVDEKIDSIDQSILSFNFPVVEGAAFNSYAEQHNPTCLPDTRVELLQRVSDWAHDPHAKAIFWLNGMAGTGKSTVSRTIAQSLASTSHLGASFFFKRGEGDRGRAARFFTTIAAQLTVMQPAIAVHIKNAIKADSDIGSKGLREQFNKLILQPLSAGSLKNENPRVIVLVIDALDECELEEDIKLIIRLLSRVKNVGLRVFVTSRPELPIRLSFSDIRGEFQHVILHEMPEPVIWHDLSVFITHNLREISVNYNKTVQEYRQLHKDWPGQSTIDTLVKMAIPLFIFAATVCRFLADRKCGNPDDRLRKVLEYDTKSQESKLDATYLPVLDQQVAGLSTRERNEVLQDFRYIVGSIVLLASPLSVSSLAELLGISRDVIDTRLDMLHSVLSIPPSAESPVRLLHLSFRDFLVDPEKREKREQCPWWINQTEAHGKIMDNCLRVMTEFLRQDMCNLRLLKMEDSIIDCQKAASYIPAPVQYACLNWVFHLQGAKDQAENHTEIFQFLEQHFLHWIEALSLIRKAPESIKIIRTLQALIPMKGHKALSEFLDDALRLIQSHLHIISNAPLQIYSSILIFAPRKSIIKKLFKRKIPSWVSLEPNVESGWSQCIQTFEGHNSPVQYMAFSHNSSIIASASNDDVWRTDTGECIWEHEFYGYDKTVNCLAFSRDSSLIAASRGRTVQLWRTNTGECVHEISIANDVFYVTVAFLQDMLVVASTTVDGVIGLWETKTGDCIRILTGHKDIVRAVAFSHNSSLVASASRDKTIRLWCAHKGDCIREFKGPYEEVTSIAFSHTSSLIASASGDKIIRLWHTSSGECIQMFKCHDGHIGTVAISHDSSLVASLSYDSTVRIWRADTGDCCVHECYVAKVNGFHITSMSLTSDGLHLVTNVGTLTTAEGEYNFCADGYGFSNDCSWITWNGENILWLPEEYRPESHTAAISNSTVAAYCTSGRVWSMRLLAYPH</sequence>
<dbReference type="OrthoDB" id="538223at2759"/>
<evidence type="ECO:0000313" key="5">
    <source>
        <dbReference type="Proteomes" id="UP000007115"/>
    </source>
</evidence>
<dbReference type="Pfam" id="PF24883">
    <property type="entry name" value="NPHP3_N"/>
    <property type="match status" value="1"/>
</dbReference>
<dbReference type="InterPro" id="IPR027417">
    <property type="entry name" value="P-loop_NTPase"/>
</dbReference>
<organism evidence="4 5">
    <name type="scientific">Hypocrea virens (strain Gv29-8 / FGSC 10586)</name>
    <name type="common">Gliocladium virens</name>
    <name type="synonym">Trichoderma virens</name>
    <dbReference type="NCBI Taxonomy" id="413071"/>
    <lineage>
        <taxon>Eukaryota</taxon>
        <taxon>Fungi</taxon>
        <taxon>Dikarya</taxon>
        <taxon>Ascomycota</taxon>
        <taxon>Pezizomycotina</taxon>
        <taxon>Sordariomycetes</taxon>
        <taxon>Hypocreomycetidae</taxon>
        <taxon>Hypocreales</taxon>
        <taxon>Hypocreaceae</taxon>
        <taxon>Trichoderma</taxon>
    </lineage>
</organism>
<dbReference type="SMART" id="SM00320">
    <property type="entry name" value="WD40"/>
    <property type="match status" value="6"/>
</dbReference>
<dbReference type="HOGENOM" id="CLU_000288_6_16_1"/>
<feature type="domain" description="Nephrocystin 3-like N-terminal" evidence="3">
    <location>
        <begin position="49"/>
        <end position="206"/>
    </location>
</feature>
<comment type="caution">
    <text evidence="4">The sequence shown here is derived from an EMBL/GenBank/DDBJ whole genome shotgun (WGS) entry which is preliminary data.</text>
</comment>
<keyword evidence="1" id="KW-0677">Repeat</keyword>
<keyword evidence="2" id="KW-0853">WD repeat</keyword>
<dbReference type="Proteomes" id="UP000007115">
    <property type="component" value="Unassembled WGS sequence"/>
</dbReference>
<dbReference type="InParanoid" id="G9MZ72"/>
<dbReference type="GeneID" id="25794792"/>
<dbReference type="InterPro" id="IPR056884">
    <property type="entry name" value="NPHP3-like_N"/>
</dbReference>
<dbReference type="SUPFAM" id="SSF52540">
    <property type="entry name" value="P-loop containing nucleoside triphosphate hydrolases"/>
    <property type="match status" value="1"/>
</dbReference>
<dbReference type="EMBL" id="ABDF02000080">
    <property type="protein sequence ID" value="EHK20398.1"/>
    <property type="molecule type" value="Genomic_DNA"/>
</dbReference>
<dbReference type="eggNOG" id="KOG0272">
    <property type="taxonomic scope" value="Eukaryota"/>
</dbReference>
<evidence type="ECO:0000259" key="3">
    <source>
        <dbReference type="Pfam" id="PF24883"/>
    </source>
</evidence>
<dbReference type="PANTHER" id="PTHR19879">
    <property type="entry name" value="TRANSCRIPTION INITIATION FACTOR TFIID"/>
    <property type="match status" value="1"/>
</dbReference>
<dbReference type="PROSITE" id="PS50082">
    <property type="entry name" value="WD_REPEATS_2"/>
    <property type="match status" value="4"/>
</dbReference>
<dbReference type="Pfam" id="PF00400">
    <property type="entry name" value="WD40"/>
    <property type="match status" value="5"/>
</dbReference>
<feature type="repeat" description="WD" evidence="2">
    <location>
        <begin position="822"/>
        <end position="858"/>
    </location>
</feature>
<dbReference type="Gene3D" id="3.40.50.300">
    <property type="entry name" value="P-loop containing nucleotide triphosphate hydrolases"/>
    <property type="match status" value="1"/>
</dbReference>
<dbReference type="PROSITE" id="PS50294">
    <property type="entry name" value="WD_REPEATS_REGION"/>
    <property type="match status" value="3"/>
</dbReference>
<feature type="repeat" description="WD" evidence="2">
    <location>
        <begin position="780"/>
        <end position="821"/>
    </location>
</feature>
<protein>
    <recommendedName>
        <fullName evidence="3">Nephrocystin 3-like N-terminal domain-containing protein</fullName>
    </recommendedName>
</protein>
<dbReference type="CDD" id="cd00200">
    <property type="entry name" value="WD40"/>
    <property type="match status" value="1"/>
</dbReference>
<dbReference type="InterPro" id="IPR001680">
    <property type="entry name" value="WD40_rpt"/>
</dbReference>
<gene>
    <name evidence="4" type="ORF">TRIVIDRAFT_48578</name>
</gene>
<name>G9MZ72_HYPVG</name>
<dbReference type="Gene3D" id="2.130.10.10">
    <property type="entry name" value="YVTN repeat-like/Quinoprotein amine dehydrogenase"/>
    <property type="match status" value="3"/>
</dbReference>
<dbReference type="InterPro" id="IPR011047">
    <property type="entry name" value="Quinoprotein_ADH-like_sf"/>
</dbReference>
<dbReference type="SUPFAM" id="SSF50998">
    <property type="entry name" value="Quinoprotein alcohol dehydrogenase-like"/>
    <property type="match status" value="1"/>
</dbReference>
<feature type="repeat" description="WD" evidence="2">
    <location>
        <begin position="738"/>
        <end position="779"/>
    </location>
</feature>
<dbReference type="PANTHER" id="PTHR19879:SF9">
    <property type="entry name" value="TRANSCRIPTION INITIATION FACTOR TFIID SUBUNIT 5"/>
    <property type="match status" value="1"/>
</dbReference>
<dbReference type="OMA" id="IWQVKTG"/>
<feature type="repeat" description="WD" evidence="2">
    <location>
        <begin position="654"/>
        <end position="694"/>
    </location>
</feature>
<dbReference type="AlphaFoldDB" id="G9MZ72"/>
<evidence type="ECO:0000256" key="1">
    <source>
        <dbReference type="ARBA" id="ARBA00022737"/>
    </source>
</evidence>
<evidence type="ECO:0000256" key="2">
    <source>
        <dbReference type="PROSITE-ProRule" id="PRU00221"/>
    </source>
</evidence>